<gene>
    <name evidence="1" type="primary">NFIA</name>
</gene>
<feature type="non-terminal residue" evidence="1">
    <location>
        <position position="1"/>
    </location>
</feature>
<reference evidence="1" key="2">
    <citation type="submission" date="2016-06" db="EMBL/GenBank/DDBJ databases">
        <title>The genome of a short-lived fish provides insights into sex chromosome evolution and the genetic control of aging.</title>
        <authorList>
            <person name="Reichwald K."/>
            <person name="Felder M."/>
            <person name="Petzold A."/>
            <person name="Koch P."/>
            <person name="Groth M."/>
            <person name="Platzer M."/>
        </authorList>
    </citation>
    <scope>NUCLEOTIDE SEQUENCE</scope>
    <source>
        <tissue evidence="1">Brain</tissue>
    </source>
</reference>
<reference evidence="1" key="1">
    <citation type="submission" date="2016-05" db="EMBL/GenBank/DDBJ databases">
        <authorList>
            <person name="Lavstsen T."/>
            <person name="Jespersen J.S."/>
        </authorList>
    </citation>
    <scope>NUCLEOTIDE SEQUENCE</scope>
    <source>
        <tissue evidence="1">Brain</tissue>
    </source>
</reference>
<organism evidence="1">
    <name type="scientific">Nothobranchius kadleci</name>
    <name type="common">African annual killifish</name>
    <dbReference type="NCBI Taxonomy" id="1051664"/>
    <lineage>
        <taxon>Eukaryota</taxon>
        <taxon>Metazoa</taxon>
        <taxon>Chordata</taxon>
        <taxon>Craniata</taxon>
        <taxon>Vertebrata</taxon>
        <taxon>Euteleostomi</taxon>
        <taxon>Actinopterygii</taxon>
        <taxon>Neopterygii</taxon>
        <taxon>Teleostei</taxon>
        <taxon>Neoteleostei</taxon>
        <taxon>Acanthomorphata</taxon>
        <taxon>Ovalentaria</taxon>
        <taxon>Atherinomorphae</taxon>
        <taxon>Cyprinodontiformes</taxon>
        <taxon>Nothobranchiidae</taxon>
        <taxon>Nothobranchius</taxon>
    </lineage>
</organism>
<dbReference type="EMBL" id="HAEA01009053">
    <property type="protein sequence ID" value="SBQ37533.1"/>
    <property type="molecule type" value="Transcribed_RNA"/>
</dbReference>
<dbReference type="AlphaFoldDB" id="A0A1A8DV72"/>
<evidence type="ECO:0000313" key="1">
    <source>
        <dbReference type="EMBL" id="SBQ37533.1"/>
    </source>
</evidence>
<accession>A0A1A8DV72</accession>
<proteinExistence type="predicted"/>
<feature type="non-terminal residue" evidence="1">
    <location>
        <position position="98"/>
    </location>
</feature>
<protein>
    <submittedName>
        <fullName evidence="1">Nuclear factor I/A</fullName>
    </submittedName>
</protein>
<sequence length="98" mass="10533">LLVCSQESPTAVWSCCSNITSLTVPLVSSLSAARLSSYPLPSLPTDIFQICSNICLTICHTTCSLIPAWILRLCVLSVPVWLQLPSPASPKTKTFPIS</sequence>
<name>A0A1A8DV72_NOTKA</name>